<feature type="domain" description="N-acetyltransferase" evidence="4">
    <location>
        <begin position="17"/>
        <end position="180"/>
    </location>
</feature>
<dbReference type="Gene3D" id="3.40.630.30">
    <property type="match status" value="1"/>
</dbReference>
<name>A0A9D1HNI8_9FIRM</name>
<dbReference type="SUPFAM" id="SSF55729">
    <property type="entry name" value="Acyl-CoA N-acyltransferases (Nat)"/>
    <property type="match status" value="1"/>
</dbReference>
<protein>
    <submittedName>
        <fullName evidence="5">GNAT family N-acetyltransferase</fullName>
    </submittedName>
</protein>
<dbReference type="EMBL" id="DVMJ01000005">
    <property type="protein sequence ID" value="HIU12574.1"/>
    <property type="molecule type" value="Genomic_DNA"/>
</dbReference>
<evidence type="ECO:0000256" key="3">
    <source>
        <dbReference type="ARBA" id="ARBA00038502"/>
    </source>
</evidence>
<dbReference type="InterPro" id="IPR051531">
    <property type="entry name" value="N-acetyltransferase"/>
</dbReference>
<comment type="similarity">
    <text evidence="3">Belongs to the acetyltransferase family. RimJ subfamily.</text>
</comment>
<keyword evidence="1" id="KW-0808">Transferase</keyword>
<evidence type="ECO:0000256" key="2">
    <source>
        <dbReference type="ARBA" id="ARBA00023315"/>
    </source>
</evidence>
<accession>A0A9D1HNI8</accession>
<dbReference type="PANTHER" id="PTHR43792">
    <property type="entry name" value="GNAT FAMILY, PUTATIVE (AFU_ORTHOLOGUE AFUA_3G00765)-RELATED-RELATED"/>
    <property type="match status" value="1"/>
</dbReference>
<gene>
    <name evidence="5" type="ORF">IAD15_00655</name>
</gene>
<dbReference type="Pfam" id="PF13302">
    <property type="entry name" value="Acetyltransf_3"/>
    <property type="match status" value="1"/>
</dbReference>
<dbReference type="Proteomes" id="UP000824175">
    <property type="component" value="Unassembled WGS sequence"/>
</dbReference>
<dbReference type="InterPro" id="IPR016181">
    <property type="entry name" value="Acyl_CoA_acyltransferase"/>
</dbReference>
<keyword evidence="2" id="KW-0012">Acyltransferase</keyword>
<reference evidence="5" key="1">
    <citation type="submission" date="2020-10" db="EMBL/GenBank/DDBJ databases">
        <authorList>
            <person name="Gilroy R."/>
        </authorList>
    </citation>
    <scope>NUCLEOTIDE SEQUENCE</scope>
    <source>
        <strain evidence="5">CHK195-11698</strain>
    </source>
</reference>
<evidence type="ECO:0000313" key="5">
    <source>
        <dbReference type="EMBL" id="HIU12574.1"/>
    </source>
</evidence>
<dbReference type="GO" id="GO:0008999">
    <property type="term" value="F:protein-N-terminal-alanine acetyltransferase activity"/>
    <property type="evidence" value="ECO:0007669"/>
    <property type="project" value="TreeGrafter"/>
</dbReference>
<proteinExistence type="inferred from homology"/>
<dbReference type="PANTHER" id="PTHR43792:SF8">
    <property type="entry name" value="[RIBOSOMAL PROTEIN US5]-ALANINE N-ACETYLTRANSFERASE"/>
    <property type="match status" value="1"/>
</dbReference>
<dbReference type="GO" id="GO:0005737">
    <property type="term" value="C:cytoplasm"/>
    <property type="evidence" value="ECO:0007669"/>
    <property type="project" value="TreeGrafter"/>
</dbReference>
<dbReference type="InterPro" id="IPR000182">
    <property type="entry name" value="GNAT_dom"/>
</dbReference>
<organism evidence="5 6">
    <name type="scientific">Candidatus Fimiplasma intestinipullorum</name>
    <dbReference type="NCBI Taxonomy" id="2840825"/>
    <lineage>
        <taxon>Bacteria</taxon>
        <taxon>Bacillati</taxon>
        <taxon>Bacillota</taxon>
        <taxon>Clostridia</taxon>
        <taxon>Eubacteriales</taxon>
        <taxon>Candidatus Fimiplasma</taxon>
    </lineage>
</organism>
<sequence length="183" mass="21131">MNAPIDISQVVLKTERLCLRPWTPDDLADFYAYASVDGVGQMAGWLPHKDIEESRMILQHFIDGKKTFALEYQGKVIGSLGIERYDEDYFSELAMKKGREIGYVLAKDDWGQGLMPEAVQAVVDYLFHVQNLDFLMIGYFMYNHQSGRVAEKCGFKPYRRKMHKTHFGTNEETQMTILYNQGL</sequence>
<reference evidence="5" key="2">
    <citation type="journal article" date="2021" name="PeerJ">
        <title>Extensive microbial diversity within the chicken gut microbiome revealed by metagenomics and culture.</title>
        <authorList>
            <person name="Gilroy R."/>
            <person name="Ravi A."/>
            <person name="Getino M."/>
            <person name="Pursley I."/>
            <person name="Horton D.L."/>
            <person name="Alikhan N.F."/>
            <person name="Baker D."/>
            <person name="Gharbi K."/>
            <person name="Hall N."/>
            <person name="Watson M."/>
            <person name="Adriaenssens E.M."/>
            <person name="Foster-Nyarko E."/>
            <person name="Jarju S."/>
            <person name="Secka A."/>
            <person name="Antonio M."/>
            <person name="Oren A."/>
            <person name="Chaudhuri R.R."/>
            <person name="La Ragione R."/>
            <person name="Hildebrand F."/>
            <person name="Pallen M.J."/>
        </authorList>
    </citation>
    <scope>NUCLEOTIDE SEQUENCE</scope>
    <source>
        <strain evidence="5">CHK195-11698</strain>
    </source>
</reference>
<evidence type="ECO:0000259" key="4">
    <source>
        <dbReference type="PROSITE" id="PS51186"/>
    </source>
</evidence>
<dbReference type="AlphaFoldDB" id="A0A9D1HNI8"/>
<comment type="caution">
    <text evidence="5">The sequence shown here is derived from an EMBL/GenBank/DDBJ whole genome shotgun (WGS) entry which is preliminary data.</text>
</comment>
<dbReference type="PROSITE" id="PS51186">
    <property type="entry name" value="GNAT"/>
    <property type="match status" value="1"/>
</dbReference>
<evidence type="ECO:0000256" key="1">
    <source>
        <dbReference type="ARBA" id="ARBA00022679"/>
    </source>
</evidence>
<evidence type="ECO:0000313" key="6">
    <source>
        <dbReference type="Proteomes" id="UP000824175"/>
    </source>
</evidence>